<sequence>MFFRIASFIVFLFFITPALSGPIDSLLIIIDDSNEHEKFDLWTQVGLHYREAGNFDSANIAFHQAEKYIINKDQKGNYLHNLGSLNWRFGKYEKAEQWYDSAITIREKLHDTVGVMKSRYYLTLVYRDLSQYDKAANLTRSLIQLSLAKNDSASLADMYNHLGGIFLRLNQYDSASSWYKKAIDIRFEMKDSVKMADSYSNMGKIAREQSLYSEAVDYYKQALEIYSAIGKHKKEAYTRLLLGGTYWAAKKYQEALRQYLTSQQLYERMRNKQQVASTLKNIGLIYRDIGNIDKAVEYHIRSLELYRAIDNKPMIGIAINILAGDYWSAGNYNQALDTYLKALAVRKELGNKSHIAGSYNNVALAYKSLDKTDSALVNYRRAMDIYTKINDQRNVAAMLNNIGNLYKKNEQWDSAGVYLQKALKMRESIGHQQGIGYSALNLAQVLKKQKRLTRSLKLLTKAEQVGRGLKDQYLIQESCLLLSEIHDKLGNHEKAFSYYREYHEAERKLQVDESIRRVADMQIRFEAEKRKRIVEKKDAELKQQAMRIYFLTGGLLLLVFLIIVVIIAFIQKRRSNKLLAIRNHEIKEQNAEIEAQRDLAEQQRDKISEQNEKIKDSILYARRIQNALLPPDGQMEKLLKQHFILFKPRDVVSGDFYYFQQYKEFTVIAAADCTGHGVPGAFMSMLGISVLNEIMATGEFKDAAGILEILRKKVKKNLHQTSVKDSNSDGMDLALVILDRKKMKLDFAGANNPLVIVRDNQIITIEGDRMPIGVHIYDEEDFKNHEVKLKKADKIYMFSDGFVDQFGGKKGRKLMSKNFKNLLLETSKYDMKEQKEKLDKFFVKWKNDYRQIDDVVVMGLEI</sequence>
<reference evidence="5 6" key="1">
    <citation type="submission" date="2015-11" db="EMBL/GenBank/DDBJ databases">
        <title>Description and complete genome sequence of a novel strain predominating in hypersaline microbial mats and representing a new family of the Bacteriodetes phylum.</title>
        <authorList>
            <person name="Spring S."/>
            <person name="Bunk B."/>
            <person name="Sproer C."/>
            <person name="Klenk H.-P."/>
        </authorList>
    </citation>
    <scope>NUCLEOTIDE SEQUENCE [LARGE SCALE GENOMIC DNA]</scope>
    <source>
        <strain evidence="5 6">L21-Spi-D4</strain>
    </source>
</reference>
<feature type="repeat" description="TPR" evidence="1">
    <location>
        <begin position="276"/>
        <end position="309"/>
    </location>
</feature>
<feature type="repeat" description="TPR" evidence="1">
    <location>
        <begin position="196"/>
        <end position="229"/>
    </location>
</feature>
<evidence type="ECO:0000313" key="6">
    <source>
        <dbReference type="Proteomes" id="UP000064893"/>
    </source>
</evidence>
<dbReference type="Pfam" id="PF13424">
    <property type="entry name" value="TPR_12"/>
    <property type="match status" value="3"/>
</dbReference>
<evidence type="ECO:0000313" key="5">
    <source>
        <dbReference type="EMBL" id="ALO14827.1"/>
    </source>
</evidence>
<keyword evidence="6" id="KW-1185">Reference proteome</keyword>
<dbReference type="RefSeq" id="WP_057952342.1">
    <property type="nucleotide sequence ID" value="NZ_CP013118.1"/>
</dbReference>
<dbReference type="STRING" id="1307839.L21SP5_01168"/>
<dbReference type="EC" id="3.1.-.-" evidence="5"/>
<dbReference type="OrthoDB" id="1099174at2"/>
<dbReference type="Proteomes" id="UP000064893">
    <property type="component" value="Chromosome"/>
</dbReference>
<protein>
    <submittedName>
        <fullName evidence="5">Response regulator aspartate phosphatase F</fullName>
        <ecNumber evidence="5">3.1.-.-</ecNumber>
    </submittedName>
</protein>
<feature type="repeat" description="TPR" evidence="1">
    <location>
        <begin position="396"/>
        <end position="429"/>
    </location>
</feature>
<dbReference type="SUPFAM" id="SSF48452">
    <property type="entry name" value="TPR-like"/>
    <property type="match status" value="3"/>
</dbReference>
<dbReference type="InterPro" id="IPR019734">
    <property type="entry name" value="TPR_rpt"/>
</dbReference>
<evidence type="ECO:0000259" key="4">
    <source>
        <dbReference type="Pfam" id="PF07228"/>
    </source>
</evidence>
<keyword evidence="3" id="KW-1133">Transmembrane helix</keyword>
<evidence type="ECO:0000256" key="1">
    <source>
        <dbReference type="PROSITE-ProRule" id="PRU00339"/>
    </source>
</evidence>
<dbReference type="GO" id="GO:0016787">
    <property type="term" value="F:hydrolase activity"/>
    <property type="evidence" value="ECO:0007669"/>
    <property type="project" value="UniProtKB-KW"/>
</dbReference>
<evidence type="ECO:0000256" key="3">
    <source>
        <dbReference type="SAM" id="Phobius"/>
    </source>
</evidence>
<dbReference type="Gene3D" id="3.60.40.10">
    <property type="entry name" value="PPM-type phosphatase domain"/>
    <property type="match status" value="1"/>
</dbReference>
<dbReference type="Gene3D" id="1.25.40.10">
    <property type="entry name" value="Tetratricopeptide repeat domain"/>
    <property type="match status" value="3"/>
</dbReference>
<dbReference type="PROSITE" id="PS50005">
    <property type="entry name" value="TPR"/>
    <property type="match status" value="4"/>
</dbReference>
<keyword evidence="1" id="KW-0802">TPR repeat</keyword>
<dbReference type="PANTHER" id="PTHR10098:SF108">
    <property type="entry name" value="TETRATRICOPEPTIDE REPEAT PROTEIN 28"/>
    <property type="match status" value="1"/>
</dbReference>
<dbReference type="AlphaFoldDB" id="A0A0S2HXS7"/>
<dbReference type="Pfam" id="PF07228">
    <property type="entry name" value="SpoIIE"/>
    <property type="match status" value="1"/>
</dbReference>
<keyword evidence="3" id="KW-0812">Transmembrane</keyword>
<feature type="repeat" description="TPR" evidence="1">
    <location>
        <begin position="156"/>
        <end position="189"/>
    </location>
</feature>
<gene>
    <name evidence="5" type="primary">rapF</name>
    <name evidence="5" type="ORF">L21SP5_01168</name>
</gene>
<keyword evidence="3" id="KW-0472">Membrane</keyword>
<dbReference type="EMBL" id="CP013118">
    <property type="protein sequence ID" value="ALO14827.1"/>
    <property type="molecule type" value="Genomic_DNA"/>
</dbReference>
<evidence type="ECO:0000256" key="2">
    <source>
        <dbReference type="SAM" id="Coils"/>
    </source>
</evidence>
<dbReference type="PANTHER" id="PTHR10098">
    <property type="entry name" value="RAPSYN-RELATED"/>
    <property type="match status" value="1"/>
</dbReference>
<feature type="coiled-coil region" evidence="2">
    <location>
        <begin position="576"/>
        <end position="617"/>
    </location>
</feature>
<accession>A0A0S2HXS7</accession>
<feature type="domain" description="PPM-type phosphatase" evidence="4">
    <location>
        <begin position="666"/>
        <end position="860"/>
    </location>
</feature>
<keyword evidence="5" id="KW-0378">Hydrolase</keyword>
<feature type="transmembrane region" description="Helical" evidence="3">
    <location>
        <begin position="548"/>
        <end position="570"/>
    </location>
</feature>
<name>A0A0S2HXS7_9BACT</name>
<dbReference type="KEGG" id="blq:L21SP5_01168"/>
<dbReference type="InterPro" id="IPR011990">
    <property type="entry name" value="TPR-like_helical_dom_sf"/>
</dbReference>
<proteinExistence type="predicted"/>
<dbReference type="Pfam" id="PF13181">
    <property type="entry name" value="TPR_8"/>
    <property type="match status" value="2"/>
</dbReference>
<dbReference type="SMART" id="SM00028">
    <property type="entry name" value="TPR"/>
    <property type="match status" value="11"/>
</dbReference>
<dbReference type="Pfam" id="PF13374">
    <property type="entry name" value="TPR_10"/>
    <property type="match status" value="1"/>
</dbReference>
<dbReference type="InterPro" id="IPR001932">
    <property type="entry name" value="PPM-type_phosphatase-like_dom"/>
</dbReference>
<organism evidence="5 6">
    <name type="scientific">Salinivirga cyanobacteriivorans</name>
    <dbReference type="NCBI Taxonomy" id="1307839"/>
    <lineage>
        <taxon>Bacteria</taxon>
        <taxon>Pseudomonadati</taxon>
        <taxon>Bacteroidota</taxon>
        <taxon>Bacteroidia</taxon>
        <taxon>Bacteroidales</taxon>
        <taxon>Salinivirgaceae</taxon>
        <taxon>Salinivirga</taxon>
    </lineage>
</organism>
<dbReference type="InterPro" id="IPR036457">
    <property type="entry name" value="PPM-type-like_dom_sf"/>
</dbReference>
<keyword evidence="2" id="KW-0175">Coiled coil</keyword>